<reference evidence="1" key="2">
    <citation type="submission" date="2021-04" db="EMBL/GenBank/DDBJ databases">
        <authorList>
            <person name="Gilroy R."/>
        </authorList>
    </citation>
    <scope>NUCLEOTIDE SEQUENCE</scope>
    <source>
        <strain evidence="1">ChiGjej1B1-1692</strain>
    </source>
</reference>
<dbReference type="AlphaFoldDB" id="A0A9D2NZN9"/>
<evidence type="ECO:0000313" key="2">
    <source>
        <dbReference type="Proteomes" id="UP000823894"/>
    </source>
</evidence>
<dbReference type="Proteomes" id="UP000823894">
    <property type="component" value="Unassembled WGS sequence"/>
</dbReference>
<dbReference type="EMBL" id="DWWK01000197">
    <property type="protein sequence ID" value="HJC39768.1"/>
    <property type="molecule type" value="Genomic_DNA"/>
</dbReference>
<evidence type="ECO:0000313" key="1">
    <source>
        <dbReference type="EMBL" id="HJC39768.1"/>
    </source>
</evidence>
<organism evidence="1 2">
    <name type="scientific">Candidatus Mediterraneibacter faecigallinarum</name>
    <dbReference type="NCBI Taxonomy" id="2838669"/>
    <lineage>
        <taxon>Bacteria</taxon>
        <taxon>Bacillati</taxon>
        <taxon>Bacillota</taxon>
        <taxon>Clostridia</taxon>
        <taxon>Lachnospirales</taxon>
        <taxon>Lachnospiraceae</taxon>
        <taxon>Mediterraneibacter</taxon>
    </lineage>
</organism>
<sequence length="85" mass="10143">MEEIKQHCENIIQMLHSDYKTQLHYSGIIKKIYDVMLQIMSCDNVNELPDIHWNSIVRCFVDDTMDYTSPIILELEKIEKLVEQQ</sequence>
<reference evidence="1" key="1">
    <citation type="journal article" date="2021" name="PeerJ">
        <title>Extensive microbial diversity within the chicken gut microbiome revealed by metagenomics and culture.</title>
        <authorList>
            <person name="Gilroy R."/>
            <person name="Ravi A."/>
            <person name="Getino M."/>
            <person name="Pursley I."/>
            <person name="Horton D.L."/>
            <person name="Alikhan N.F."/>
            <person name="Baker D."/>
            <person name="Gharbi K."/>
            <person name="Hall N."/>
            <person name="Watson M."/>
            <person name="Adriaenssens E.M."/>
            <person name="Foster-Nyarko E."/>
            <person name="Jarju S."/>
            <person name="Secka A."/>
            <person name="Antonio M."/>
            <person name="Oren A."/>
            <person name="Chaudhuri R.R."/>
            <person name="La Ragione R."/>
            <person name="Hildebrand F."/>
            <person name="Pallen M.J."/>
        </authorList>
    </citation>
    <scope>NUCLEOTIDE SEQUENCE</scope>
    <source>
        <strain evidence="1">ChiGjej1B1-1692</strain>
    </source>
</reference>
<gene>
    <name evidence="1" type="ORF">H9757_12050</name>
</gene>
<proteinExistence type="predicted"/>
<comment type="caution">
    <text evidence="1">The sequence shown here is derived from an EMBL/GenBank/DDBJ whole genome shotgun (WGS) entry which is preliminary data.</text>
</comment>
<protein>
    <submittedName>
        <fullName evidence="1">Uncharacterized protein</fullName>
    </submittedName>
</protein>
<name>A0A9D2NZN9_9FIRM</name>
<accession>A0A9D2NZN9</accession>